<reference evidence="3" key="1">
    <citation type="journal article" date="2014" name="Proc. Natl. Acad. Sci. U.S.A.">
        <title>Extensive sampling of basidiomycete genomes demonstrates inadequacy of the white-rot/brown-rot paradigm for wood decay fungi.</title>
        <authorList>
            <person name="Riley R."/>
            <person name="Salamov A.A."/>
            <person name="Brown D.W."/>
            <person name="Nagy L.G."/>
            <person name="Floudas D."/>
            <person name="Held B.W."/>
            <person name="Levasseur A."/>
            <person name="Lombard V."/>
            <person name="Morin E."/>
            <person name="Otillar R."/>
            <person name="Lindquist E.A."/>
            <person name="Sun H."/>
            <person name="LaButti K.M."/>
            <person name="Schmutz J."/>
            <person name="Jabbour D."/>
            <person name="Luo H."/>
            <person name="Baker S.E."/>
            <person name="Pisabarro A.G."/>
            <person name="Walton J.D."/>
            <person name="Blanchette R.A."/>
            <person name="Henrissat B."/>
            <person name="Martin F."/>
            <person name="Cullen D."/>
            <person name="Hibbett D.S."/>
            <person name="Grigoriev I.V."/>
        </authorList>
    </citation>
    <scope>NUCLEOTIDE SEQUENCE [LARGE SCALE GENOMIC DNA]</scope>
    <source>
        <strain evidence="3">CBS 339.88</strain>
    </source>
</reference>
<dbReference type="Proteomes" id="UP000027222">
    <property type="component" value="Unassembled WGS sequence"/>
</dbReference>
<name>A0A067SWQ7_GALM3</name>
<evidence type="ECO:0000256" key="1">
    <source>
        <dbReference type="SAM" id="MobiDB-lite"/>
    </source>
</evidence>
<evidence type="ECO:0000313" key="3">
    <source>
        <dbReference type="Proteomes" id="UP000027222"/>
    </source>
</evidence>
<evidence type="ECO:0000313" key="2">
    <source>
        <dbReference type="EMBL" id="KDR71208.1"/>
    </source>
</evidence>
<proteinExistence type="predicted"/>
<accession>A0A067SWQ7</accession>
<dbReference type="HOGENOM" id="CLU_2146054_0_0_1"/>
<feature type="compositionally biased region" description="Basic and acidic residues" evidence="1">
    <location>
        <begin position="81"/>
        <end position="96"/>
    </location>
</feature>
<feature type="region of interest" description="Disordered" evidence="1">
    <location>
        <begin position="35"/>
        <end position="112"/>
    </location>
</feature>
<sequence length="112" mass="13375">MAMQLSKPRTHGVRSDYDAMYLPLAHTYEEEHKAHLLLKEAREKAEQRGSTKPETERTDENKKKVSYGSGQRKRRNTPHSQDWDSYSRGRDEMTEKRQKKRIKRKSEESKRQ</sequence>
<organism evidence="2 3">
    <name type="scientific">Galerina marginata (strain CBS 339.88)</name>
    <dbReference type="NCBI Taxonomy" id="685588"/>
    <lineage>
        <taxon>Eukaryota</taxon>
        <taxon>Fungi</taxon>
        <taxon>Dikarya</taxon>
        <taxon>Basidiomycota</taxon>
        <taxon>Agaricomycotina</taxon>
        <taxon>Agaricomycetes</taxon>
        <taxon>Agaricomycetidae</taxon>
        <taxon>Agaricales</taxon>
        <taxon>Agaricineae</taxon>
        <taxon>Strophariaceae</taxon>
        <taxon>Galerina</taxon>
    </lineage>
</organism>
<gene>
    <name evidence="2" type="ORF">GALMADRAFT_213930</name>
</gene>
<feature type="compositionally biased region" description="Basic and acidic residues" evidence="1">
    <location>
        <begin position="35"/>
        <end position="63"/>
    </location>
</feature>
<dbReference type="EMBL" id="KL142393">
    <property type="protein sequence ID" value="KDR71208.1"/>
    <property type="molecule type" value="Genomic_DNA"/>
</dbReference>
<dbReference type="AlphaFoldDB" id="A0A067SWQ7"/>
<keyword evidence="3" id="KW-1185">Reference proteome</keyword>
<protein>
    <submittedName>
        <fullName evidence="2">Uncharacterized protein</fullName>
    </submittedName>
</protein>